<dbReference type="CDD" id="cd16913">
    <property type="entry name" value="YkuD_like"/>
    <property type="match status" value="1"/>
</dbReference>
<dbReference type="InterPro" id="IPR038063">
    <property type="entry name" value="Transpep_catalytic_dom"/>
</dbReference>
<accession>A0A9Q8Q382</accession>
<organism evidence="9 10">
    <name type="scientific">Moellerella wisconsensis</name>
    <dbReference type="NCBI Taxonomy" id="158849"/>
    <lineage>
        <taxon>Bacteria</taxon>
        <taxon>Pseudomonadati</taxon>
        <taxon>Pseudomonadota</taxon>
        <taxon>Gammaproteobacteria</taxon>
        <taxon>Enterobacterales</taxon>
        <taxon>Morganellaceae</taxon>
        <taxon>Moellerella</taxon>
    </lineage>
</organism>
<dbReference type="GO" id="GO:0004180">
    <property type="term" value="F:carboxypeptidase activity"/>
    <property type="evidence" value="ECO:0007669"/>
    <property type="project" value="UniProtKB-ARBA"/>
</dbReference>
<evidence type="ECO:0000313" key="10">
    <source>
        <dbReference type="Proteomes" id="UP000829116"/>
    </source>
</evidence>
<comment type="similarity">
    <text evidence="2">Belongs to the YkuD family.</text>
</comment>
<evidence type="ECO:0000256" key="4">
    <source>
        <dbReference type="ARBA" id="ARBA00022960"/>
    </source>
</evidence>
<keyword evidence="6 7" id="KW-0961">Cell wall biogenesis/degradation</keyword>
<evidence type="ECO:0000256" key="2">
    <source>
        <dbReference type="ARBA" id="ARBA00005992"/>
    </source>
</evidence>
<keyword evidence="3" id="KW-0808">Transferase</keyword>
<sequence length="260" mass="29899">MKKVQFFSLIYFFILYPLQLVYAENNFSSLKLNASNTQNNSVFIQVFKEENQLELYQKQQNGQFSLLKTYPICNYSGGLGPKKHPGDLKSPEGFYQITMTQLNPNSRYYRSINLGFPNAFDTAQGYDGQYLMIHGDCVSVGCYAMTDQAMGEIYHYTAAALKHGQSHIDINIYPFKMTDENMARHRNSPHYNFWQQLKPAYDYFIATKRPAVISVQAGQYKIEKDSVDEDNMTKNKNPHPQSTATKLLHLGSQNTFTEIK</sequence>
<dbReference type="InterPro" id="IPR005490">
    <property type="entry name" value="LD_TPept_cat_dom"/>
</dbReference>
<gene>
    <name evidence="9" type="ORF">MNY72_03635</name>
</gene>
<evidence type="ECO:0000256" key="1">
    <source>
        <dbReference type="ARBA" id="ARBA00004752"/>
    </source>
</evidence>
<dbReference type="GO" id="GO:0008360">
    <property type="term" value="P:regulation of cell shape"/>
    <property type="evidence" value="ECO:0007669"/>
    <property type="project" value="UniProtKB-UniRule"/>
</dbReference>
<keyword evidence="5 7" id="KW-0573">Peptidoglycan synthesis</keyword>
<dbReference type="SUPFAM" id="SSF141523">
    <property type="entry name" value="L,D-transpeptidase catalytic domain-like"/>
    <property type="match status" value="1"/>
</dbReference>
<proteinExistence type="inferred from homology"/>
<dbReference type="GO" id="GO:0071555">
    <property type="term" value="P:cell wall organization"/>
    <property type="evidence" value="ECO:0007669"/>
    <property type="project" value="UniProtKB-UniRule"/>
</dbReference>
<comment type="pathway">
    <text evidence="1 7">Cell wall biogenesis; peptidoglycan biosynthesis.</text>
</comment>
<evidence type="ECO:0000259" key="8">
    <source>
        <dbReference type="PROSITE" id="PS52029"/>
    </source>
</evidence>
<dbReference type="EMBL" id="CP093245">
    <property type="protein sequence ID" value="UNH31422.1"/>
    <property type="molecule type" value="Genomic_DNA"/>
</dbReference>
<feature type="active site" description="Proton donor/acceptor" evidence="7">
    <location>
        <position position="134"/>
    </location>
</feature>
<feature type="domain" description="L,D-TPase catalytic" evidence="8">
    <location>
        <begin position="42"/>
        <end position="173"/>
    </location>
</feature>
<keyword evidence="4 7" id="KW-0133">Cell shape</keyword>
<dbReference type="PANTHER" id="PTHR36699:SF1">
    <property type="entry name" value="L,D-TRANSPEPTIDASE YAFK-RELATED"/>
    <property type="match status" value="1"/>
</dbReference>
<dbReference type="AlphaFoldDB" id="A0A9Q8Q382"/>
<dbReference type="RefSeq" id="WP_241542441.1">
    <property type="nucleotide sequence ID" value="NZ_CAWQWN010000001.1"/>
</dbReference>
<evidence type="ECO:0000256" key="5">
    <source>
        <dbReference type="ARBA" id="ARBA00022984"/>
    </source>
</evidence>
<protein>
    <submittedName>
        <fullName evidence="9">Murein L,D-transpeptidase</fullName>
    </submittedName>
</protein>
<evidence type="ECO:0000313" key="9">
    <source>
        <dbReference type="EMBL" id="UNH31422.1"/>
    </source>
</evidence>
<dbReference type="GO" id="GO:0016740">
    <property type="term" value="F:transferase activity"/>
    <property type="evidence" value="ECO:0007669"/>
    <property type="project" value="UniProtKB-KW"/>
</dbReference>
<dbReference type="PROSITE" id="PS52029">
    <property type="entry name" value="LD_TPASE"/>
    <property type="match status" value="1"/>
</dbReference>
<dbReference type="Pfam" id="PF03734">
    <property type="entry name" value="YkuD"/>
    <property type="match status" value="1"/>
</dbReference>
<evidence type="ECO:0000256" key="3">
    <source>
        <dbReference type="ARBA" id="ARBA00022679"/>
    </source>
</evidence>
<dbReference type="GO" id="GO:0009252">
    <property type="term" value="P:peptidoglycan biosynthetic process"/>
    <property type="evidence" value="ECO:0007669"/>
    <property type="project" value="UniProtKB-KW"/>
</dbReference>
<feature type="active site" description="Nucleophile" evidence="7">
    <location>
        <position position="142"/>
    </location>
</feature>
<dbReference type="Proteomes" id="UP000829116">
    <property type="component" value="Chromosome"/>
</dbReference>
<reference evidence="9" key="1">
    <citation type="submission" date="2022-03" db="EMBL/GenBank/DDBJ databases">
        <title>ESBL-producing Moellerella wisconsensis and Escherichia marmotae isolated from wild game meat.</title>
        <authorList>
            <person name="Biggel M."/>
        </authorList>
    </citation>
    <scope>NUCLEOTIDE SEQUENCE</scope>
    <source>
        <strain evidence="9">W51</strain>
    </source>
</reference>
<evidence type="ECO:0000256" key="7">
    <source>
        <dbReference type="PROSITE-ProRule" id="PRU01373"/>
    </source>
</evidence>
<dbReference type="PANTHER" id="PTHR36699">
    <property type="entry name" value="LD-TRANSPEPTIDASE"/>
    <property type="match status" value="1"/>
</dbReference>
<name>A0A9Q8Q382_9GAMM</name>
<evidence type="ECO:0000256" key="6">
    <source>
        <dbReference type="ARBA" id="ARBA00023316"/>
    </source>
</evidence>